<comment type="caution">
    <text evidence="2">The sequence shown here is derived from an EMBL/GenBank/DDBJ whole genome shotgun (WGS) entry which is preliminary data.</text>
</comment>
<reference evidence="2 3" key="1">
    <citation type="submission" date="2024-08" db="EMBL/GenBank/DDBJ databases">
        <title>Clostridium lapicellarii sp. nov., and Clostridium renhuaiense sp. nov., two species isolated from the mud in a fermentation cellar used for producing sauce-flavour Chinese liquors.</title>
        <authorList>
            <person name="Yang F."/>
            <person name="Wang H."/>
            <person name="Chen L.Q."/>
            <person name="Zhou N."/>
            <person name="Lu J.J."/>
            <person name="Pu X.X."/>
            <person name="Wan B."/>
            <person name="Wang L."/>
            <person name="Liu S.J."/>
        </authorList>
    </citation>
    <scope>NUCLEOTIDE SEQUENCE [LARGE SCALE GENOMIC DNA]</scope>
    <source>
        <strain evidence="2 3">MT-5</strain>
    </source>
</reference>
<protein>
    <submittedName>
        <fullName evidence="2">Uncharacterized protein</fullName>
    </submittedName>
</protein>
<evidence type="ECO:0000313" key="2">
    <source>
        <dbReference type="EMBL" id="MEY7999652.1"/>
    </source>
</evidence>
<keyword evidence="3" id="KW-1185">Reference proteome</keyword>
<accession>A0ABV4BNJ4</accession>
<feature type="compositionally biased region" description="Basic and acidic residues" evidence="1">
    <location>
        <begin position="122"/>
        <end position="147"/>
    </location>
</feature>
<dbReference type="EMBL" id="JBGEWD010000003">
    <property type="protein sequence ID" value="MEY7999652.1"/>
    <property type="molecule type" value="Genomic_DNA"/>
</dbReference>
<proteinExistence type="predicted"/>
<evidence type="ECO:0000313" key="3">
    <source>
        <dbReference type="Proteomes" id="UP001564657"/>
    </source>
</evidence>
<dbReference type="RefSeq" id="WP_369703532.1">
    <property type="nucleotide sequence ID" value="NZ_JBGEWD010000003.1"/>
</dbReference>
<organism evidence="2 3">
    <name type="scientific">Clostridium moutaii</name>
    <dbReference type="NCBI Taxonomy" id="3240932"/>
    <lineage>
        <taxon>Bacteria</taxon>
        <taxon>Bacillati</taxon>
        <taxon>Bacillota</taxon>
        <taxon>Clostridia</taxon>
        <taxon>Eubacteriales</taxon>
        <taxon>Clostridiaceae</taxon>
        <taxon>Clostridium</taxon>
    </lineage>
</organism>
<name>A0ABV4BNJ4_9CLOT</name>
<evidence type="ECO:0000256" key="1">
    <source>
        <dbReference type="SAM" id="MobiDB-lite"/>
    </source>
</evidence>
<gene>
    <name evidence="2" type="ORF">AB8U03_05435</name>
</gene>
<feature type="region of interest" description="Disordered" evidence="1">
    <location>
        <begin position="108"/>
        <end position="147"/>
    </location>
</feature>
<sequence length="320" mass="37283">MRRSRNDMDDLMQLALYMMPKYMKRVKKYNKRHFRDSHHDRDYYKDQYMDNKDLINFIEKNILGIRGRGEDGGKKANKEIIGGKTEGIAKNPFHEEINKMAHEQIKKISEGGDKKEEHKKRSPGEDKELKENDHNKKHDSKDINKIEHADLKDGNRLSLKNKCFSGCNREIKNLLNEFSHEKLDICVEGDESGVLEQVNLISSDERMARFKNKEEEIIVIPIKNIIGMQLPVPISIGKYSKKDDSSCCCSFEKSMRDYFNTLIGKRVDIQTSGQGKFKWLYNKIITGVGKGFIIIENNVIITFCKIVIIRELKCNEYKIQ</sequence>
<dbReference type="Proteomes" id="UP001564657">
    <property type="component" value="Unassembled WGS sequence"/>
</dbReference>